<keyword evidence="1" id="KW-0723">Serine/threonine-protein kinase</keyword>
<feature type="compositionally biased region" description="Low complexity" evidence="11">
    <location>
        <begin position="172"/>
        <end position="197"/>
    </location>
</feature>
<dbReference type="RefSeq" id="XP_022344962.1">
    <property type="nucleotide sequence ID" value="XM_022489254.1"/>
</dbReference>
<dbReference type="Gene3D" id="1.10.150.50">
    <property type="entry name" value="Transcription Factor, Ets-1"/>
    <property type="match status" value="1"/>
</dbReference>
<dbReference type="OrthoDB" id="774951at2759"/>
<proteinExistence type="predicted"/>
<evidence type="ECO:0000256" key="11">
    <source>
        <dbReference type="SAM" id="MobiDB-lite"/>
    </source>
</evidence>
<keyword evidence="4 10" id="KW-0547">Nucleotide-binding</keyword>
<dbReference type="CDD" id="cd20812">
    <property type="entry name" value="C1_KSR"/>
    <property type="match status" value="1"/>
</dbReference>
<dbReference type="Pfam" id="PF13543">
    <property type="entry name" value="SAM_KSR1"/>
    <property type="match status" value="1"/>
</dbReference>
<dbReference type="InterPro" id="IPR025561">
    <property type="entry name" value="KSR_SAM-like_dom"/>
</dbReference>
<evidence type="ECO:0000256" key="9">
    <source>
        <dbReference type="ARBA" id="ARBA00048679"/>
    </source>
</evidence>
<dbReference type="SUPFAM" id="SSF56112">
    <property type="entry name" value="Protein kinase-like (PK-like)"/>
    <property type="match status" value="1"/>
</dbReference>
<dbReference type="SUPFAM" id="SSF57889">
    <property type="entry name" value="Cysteine-rich domain"/>
    <property type="match status" value="1"/>
</dbReference>
<dbReference type="FunFam" id="3.30.200.20:FF:000034">
    <property type="entry name" value="Kinase suppressor of Ras 1"/>
    <property type="match status" value="1"/>
</dbReference>
<protein>
    <submittedName>
        <fullName evidence="15">Kinase suppressor of Ras 2-like isoform X1</fullName>
    </submittedName>
</protein>
<dbReference type="Proteomes" id="UP000694844">
    <property type="component" value="Chromosome 5"/>
</dbReference>
<dbReference type="InterPro" id="IPR017441">
    <property type="entry name" value="Protein_kinase_ATP_BS"/>
</dbReference>
<evidence type="ECO:0000256" key="10">
    <source>
        <dbReference type="PROSITE-ProRule" id="PRU10141"/>
    </source>
</evidence>
<dbReference type="GO" id="GO:0046872">
    <property type="term" value="F:metal ion binding"/>
    <property type="evidence" value="ECO:0007669"/>
    <property type="project" value="UniProtKB-KW"/>
</dbReference>
<dbReference type="InterPro" id="IPR046933">
    <property type="entry name" value="SAM_KSR1_N_sf"/>
</dbReference>
<keyword evidence="5" id="KW-0418">Kinase</keyword>
<dbReference type="GeneID" id="111137677"/>
<dbReference type="InterPro" id="IPR000719">
    <property type="entry name" value="Prot_kinase_dom"/>
</dbReference>
<keyword evidence="6" id="KW-0862">Zinc</keyword>
<organism evidence="14 15">
    <name type="scientific">Crassostrea virginica</name>
    <name type="common">Eastern oyster</name>
    <dbReference type="NCBI Taxonomy" id="6565"/>
    <lineage>
        <taxon>Eukaryota</taxon>
        <taxon>Metazoa</taxon>
        <taxon>Spiralia</taxon>
        <taxon>Lophotrochozoa</taxon>
        <taxon>Mollusca</taxon>
        <taxon>Bivalvia</taxon>
        <taxon>Autobranchia</taxon>
        <taxon>Pteriomorphia</taxon>
        <taxon>Ostreida</taxon>
        <taxon>Ostreoidea</taxon>
        <taxon>Ostreidae</taxon>
        <taxon>Crassostrea</taxon>
    </lineage>
</organism>
<feature type="region of interest" description="Disordered" evidence="11">
    <location>
        <begin position="418"/>
        <end position="479"/>
    </location>
</feature>
<dbReference type="Gene3D" id="1.10.510.10">
    <property type="entry name" value="Transferase(Phosphotransferase) domain 1"/>
    <property type="match status" value="1"/>
</dbReference>
<evidence type="ECO:0000256" key="7">
    <source>
        <dbReference type="ARBA" id="ARBA00022840"/>
    </source>
</evidence>
<reference evidence="15" key="1">
    <citation type="submission" date="2025-08" db="UniProtKB">
        <authorList>
            <consortium name="RefSeq"/>
        </authorList>
    </citation>
    <scope>IDENTIFICATION</scope>
    <source>
        <tissue evidence="15">Whole sample</tissue>
    </source>
</reference>
<feature type="compositionally biased region" description="Polar residues" evidence="11">
    <location>
        <begin position="509"/>
        <end position="532"/>
    </location>
</feature>
<gene>
    <name evidence="15" type="primary">LOC111137677</name>
</gene>
<dbReference type="Pfam" id="PF07714">
    <property type="entry name" value="PK_Tyr_Ser-Thr"/>
    <property type="match status" value="1"/>
</dbReference>
<dbReference type="InterPro" id="IPR046349">
    <property type="entry name" value="C1-like_sf"/>
</dbReference>
<evidence type="ECO:0000313" key="14">
    <source>
        <dbReference type="Proteomes" id="UP000694844"/>
    </source>
</evidence>
<keyword evidence="3" id="KW-0479">Metal-binding</keyword>
<evidence type="ECO:0000256" key="2">
    <source>
        <dbReference type="ARBA" id="ARBA00022679"/>
    </source>
</evidence>
<evidence type="ECO:0000256" key="8">
    <source>
        <dbReference type="ARBA" id="ARBA00047899"/>
    </source>
</evidence>
<dbReference type="GO" id="GO:0005524">
    <property type="term" value="F:ATP binding"/>
    <property type="evidence" value="ECO:0007669"/>
    <property type="project" value="UniProtKB-UniRule"/>
</dbReference>
<name>A0A8B8EYE6_CRAVI</name>
<dbReference type="InterPro" id="IPR051681">
    <property type="entry name" value="Ser/Thr_Kinases-Pseudokinases"/>
</dbReference>
<dbReference type="PANTHER" id="PTHR44329:SF253">
    <property type="entry name" value="KINASE SUPPRESSOR OF RAS 2"/>
    <property type="match status" value="1"/>
</dbReference>
<dbReference type="AlphaFoldDB" id="A0A8B8EYE6"/>
<dbReference type="InterPro" id="IPR002219">
    <property type="entry name" value="PKC_DAG/PE"/>
</dbReference>
<evidence type="ECO:0000256" key="1">
    <source>
        <dbReference type="ARBA" id="ARBA00022527"/>
    </source>
</evidence>
<dbReference type="InterPro" id="IPR008271">
    <property type="entry name" value="Ser/Thr_kinase_AS"/>
</dbReference>
<keyword evidence="7 10" id="KW-0067">ATP-binding</keyword>
<dbReference type="KEGG" id="cvn:111137677"/>
<dbReference type="InterPro" id="IPR046861">
    <property type="entry name" value="SAM_KSR1_N"/>
</dbReference>
<evidence type="ECO:0000256" key="6">
    <source>
        <dbReference type="ARBA" id="ARBA00022833"/>
    </source>
</evidence>
<dbReference type="FunFam" id="1.10.510.10:FF:000107">
    <property type="entry name" value="kinase suppressor of Ras 1"/>
    <property type="match status" value="1"/>
</dbReference>
<dbReference type="PROSITE" id="PS50011">
    <property type="entry name" value="PROTEIN_KINASE_DOM"/>
    <property type="match status" value="1"/>
</dbReference>
<feature type="binding site" evidence="10">
    <location>
        <position position="597"/>
    </location>
    <ligand>
        <name>ATP</name>
        <dbReference type="ChEBI" id="CHEBI:30616"/>
    </ligand>
</feature>
<dbReference type="SMART" id="SM00109">
    <property type="entry name" value="C1"/>
    <property type="match status" value="1"/>
</dbReference>
<sequence length="869" mass="97678">MSDSSDAENEVVEKTLKNVEFIQTMIDSTAKLLLGLRNECAATNDLTQNEIREQESKLLKLFSKQLVQTTKADPQHTQEKLSGYPRTDQWLTVVGLPENAVQEILQRGIRLGALLEMSEEEVQSLLHRFNTAEEDITKLNTALRNLKIWTGRELHGGLGESDIELHWTQYRSPSSSPYNSSPNNPSSGRPSTSSETSQLLPTPPHSTPSSPSPVHQERQYRSTPPATPPTVRPLQHNTNSRIPSTPPPSRIKVKSPSSTVPMTSSKSFTNLHTNLHIKVVDVDGINKYDGINKFNKHLITRPSHPPLIKSYSEERRKRPDLTLDNTHVVRRPSNEDPYPSPSQTSPSYLDHSLSIPRSPKFVHRFKKGYIMSGTCEVCAKQIYFRGKTCKICKFKCHRDCTSRAPAQCLPDYYSTDLKHRDGSPSPSAERNGIHLKPSKNSSVPAFHTTDSGSNPSSCNSSTPSSPTTTRYTPSPAHTNNSNTFLFPEIVEPSANGDVFLVKDSISGSSRDVVGTNTSDDSNKTLVDSNASEKTLEREDSMDSQDGIIHHWDRGNSLSVTLKEWDIPFEQLKLMDKIGTGRFGTVYKGTWHGQVAIKMLHMDPDSDNNQAQLSAFKLEVAMLKNTRHENLLLFMGACMKPPHLAIVTSYCSGQTLYTYVRTNAREKFNMNKTIMIAQQIAQGMGYLHARGIIHKDLKTKNIFLENGKVVITDFGLFSVTKICHGNRKGDWLHISPGWLCYLSPEVIRCLHSGRSKVDLPFSEKSDIYAFGTIWYELLVGDWPFRNQPPECIIWQVGRGIKQSLGSVMASKEVKDIFRICWSYKHSDRPEFNQLFEHIRKLSTRLPPKSVNFRRSSDPVVLANRPPLGMF</sequence>
<feature type="compositionally biased region" description="Polar residues" evidence="11">
    <location>
        <begin position="255"/>
        <end position="266"/>
    </location>
</feature>
<feature type="compositionally biased region" description="Low complexity" evidence="11">
    <location>
        <begin position="451"/>
        <end position="475"/>
    </location>
</feature>
<comment type="catalytic activity">
    <reaction evidence="9">
        <text>L-seryl-[protein] + ATP = O-phospho-L-seryl-[protein] + ADP + H(+)</text>
        <dbReference type="Rhea" id="RHEA:17989"/>
        <dbReference type="Rhea" id="RHEA-COMP:9863"/>
        <dbReference type="Rhea" id="RHEA-COMP:11604"/>
        <dbReference type="ChEBI" id="CHEBI:15378"/>
        <dbReference type="ChEBI" id="CHEBI:29999"/>
        <dbReference type="ChEBI" id="CHEBI:30616"/>
        <dbReference type="ChEBI" id="CHEBI:83421"/>
        <dbReference type="ChEBI" id="CHEBI:456216"/>
        <dbReference type="EC" id="2.7.11.1"/>
    </reaction>
</comment>
<dbReference type="InterPro" id="IPR001245">
    <property type="entry name" value="Ser-Thr/Tyr_kinase_cat_dom"/>
</dbReference>
<feature type="domain" description="Protein kinase" evidence="12">
    <location>
        <begin position="571"/>
        <end position="839"/>
    </location>
</feature>
<dbReference type="Pfam" id="PF00130">
    <property type="entry name" value="C1_1"/>
    <property type="match status" value="1"/>
</dbReference>
<dbReference type="PROSITE" id="PS00108">
    <property type="entry name" value="PROTEIN_KINASE_ST"/>
    <property type="match status" value="1"/>
</dbReference>
<dbReference type="CDD" id="cd14063">
    <property type="entry name" value="PK_KSR"/>
    <property type="match status" value="1"/>
</dbReference>
<feature type="region of interest" description="Disordered" evidence="11">
    <location>
        <begin position="509"/>
        <end position="542"/>
    </location>
</feature>
<evidence type="ECO:0000259" key="12">
    <source>
        <dbReference type="PROSITE" id="PS50011"/>
    </source>
</evidence>
<dbReference type="PROSITE" id="PS00107">
    <property type="entry name" value="PROTEIN_KINASE_ATP"/>
    <property type="match status" value="1"/>
</dbReference>
<feature type="domain" description="Phorbol-ester/DAG-type" evidence="13">
    <location>
        <begin position="362"/>
        <end position="408"/>
    </location>
</feature>
<dbReference type="PROSITE" id="PS50081">
    <property type="entry name" value="ZF_DAG_PE_2"/>
    <property type="match status" value="1"/>
</dbReference>
<evidence type="ECO:0000259" key="13">
    <source>
        <dbReference type="PROSITE" id="PS50081"/>
    </source>
</evidence>
<dbReference type="PANTHER" id="PTHR44329">
    <property type="entry name" value="SERINE/THREONINE-PROTEIN KINASE TNNI3K-RELATED"/>
    <property type="match status" value="1"/>
</dbReference>
<dbReference type="InterPro" id="IPR011009">
    <property type="entry name" value="Kinase-like_dom_sf"/>
</dbReference>
<feature type="region of interest" description="Disordered" evidence="11">
    <location>
        <begin position="172"/>
        <end position="266"/>
    </location>
</feature>
<dbReference type="SMART" id="SM00220">
    <property type="entry name" value="S_TKc"/>
    <property type="match status" value="1"/>
</dbReference>
<evidence type="ECO:0000256" key="4">
    <source>
        <dbReference type="ARBA" id="ARBA00022741"/>
    </source>
</evidence>
<dbReference type="Gene3D" id="3.30.60.20">
    <property type="match status" value="1"/>
</dbReference>
<evidence type="ECO:0000256" key="3">
    <source>
        <dbReference type="ARBA" id="ARBA00022723"/>
    </source>
</evidence>
<keyword evidence="2" id="KW-0808">Transferase</keyword>
<dbReference type="Gene3D" id="6.10.140.1120">
    <property type="match status" value="1"/>
</dbReference>
<feature type="compositionally biased region" description="Basic and acidic residues" evidence="11">
    <location>
        <begin position="311"/>
        <end position="321"/>
    </location>
</feature>
<accession>A0A8B8EYE6</accession>
<evidence type="ECO:0000313" key="15">
    <source>
        <dbReference type="RefSeq" id="XP_022344962.1"/>
    </source>
</evidence>
<dbReference type="Pfam" id="PF20406">
    <property type="entry name" value="SAM_KSR1_N"/>
    <property type="match status" value="1"/>
</dbReference>
<dbReference type="GO" id="GO:0004674">
    <property type="term" value="F:protein serine/threonine kinase activity"/>
    <property type="evidence" value="ECO:0007669"/>
    <property type="project" value="UniProtKB-KW"/>
</dbReference>
<keyword evidence="14" id="KW-1185">Reference proteome</keyword>
<comment type="catalytic activity">
    <reaction evidence="8">
        <text>L-threonyl-[protein] + ATP = O-phospho-L-threonyl-[protein] + ADP + H(+)</text>
        <dbReference type="Rhea" id="RHEA:46608"/>
        <dbReference type="Rhea" id="RHEA-COMP:11060"/>
        <dbReference type="Rhea" id="RHEA-COMP:11605"/>
        <dbReference type="ChEBI" id="CHEBI:15378"/>
        <dbReference type="ChEBI" id="CHEBI:30013"/>
        <dbReference type="ChEBI" id="CHEBI:30616"/>
        <dbReference type="ChEBI" id="CHEBI:61977"/>
        <dbReference type="ChEBI" id="CHEBI:456216"/>
        <dbReference type="EC" id="2.7.11.1"/>
    </reaction>
</comment>
<evidence type="ECO:0000256" key="5">
    <source>
        <dbReference type="ARBA" id="ARBA00022777"/>
    </source>
</evidence>
<dbReference type="Gene3D" id="3.30.200.20">
    <property type="entry name" value="Phosphorylase Kinase, domain 1"/>
    <property type="match status" value="1"/>
</dbReference>
<dbReference type="PROSITE" id="PS00479">
    <property type="entry name" value="ZF_DAG_PE_1"/>
    <property type="match status" value="1"/>
</dbReference>
<feature type="region of interest" description="Disordered" evidence="11">
    <location>
        <begin position="302"/>
        <end position="353"/>
    </location>
</feature>
<dbReference type="InterPro" id="IPR013761">
    <property type="entry name" value="SAM/pointed_sf"/>
</dbReference>